<dbReference type="AlphaFoldDB" id="A0A438NDF1"/>
<feature type="compositionally biased region" description="Polar residues" evidence="1">
    <location>
        <begin position="785"/>
        <end position="797"/>
    </location>
</feature>
<feature type="compositionally biased region" description="Acidic residues" evidence="1">
    <location>
        <begin position="819"/>
        <end position="832"/>
    </location>
</feature>
<comment type="caution">
    <text evidence="2">The sequence shown here is derived from an EMBL/GenBank/DDBJ whole genome shotgun (WGS) entry which is preliminary data.</text>
</comment>
<dbReference type="Proteomes" id="UP000288859">
    <property type="component" value="Unassembled WGS sequence"/>
</dbReference>
<accession>A0A438NDF1</accession>
<sequence>MALSELAPVTEISRSSAISRGAPEPNLTPQTPQLTEATASNTPSPMPNGQTDNLDMSNIPPTNVSSCKEISADLQAGKYEFPVNRNTPAPTAPTAPDAQLLHLYPTMTPYQQMRYRSEFNFVPMLPSPVSDAKIVMIQNIRQMALLGATIEDDQRRANFWDRVFDSYKQIWYEALRLGYDPGQVSEEEHKPRARTMKTPRKKVHPAAESVFTSEKFKDLRGKFYNLPPITAGEFMEAHITTEEVNSVMGQKASEIDGFLQRVHDFLGREVEISDWNRVQAATFLNPGGRDLFFFAIYTAQLYVASLKQLHKFQSSFRTVIQAKNGQKRIANDQASLNFLLATALEINKRKSYLRDAKQPGEKVVALGKETGSHEVASPAPSSRVNLDYYEPTPVNRAGNVVTDTLNQPDASTASLPNKRSAQDEDISLASPSKRQKGTVTTSASPMEHERAHAQQDSSSLEARVGSQDASDQPSPTPTLMMEPLDAKQSYVKQFLTPLANELLAARNLPPLNPLTQYLDIKKTLVNAGIPVLERNKVVELYNTGAMHKWQDPALVRKMREELAAHPNAVTLAVNANFDAERLSHYSVHYCKGFRFRFTEESTIAERIAADSSGLVNMYVQDRINHPEKYPRERHGSYEAVSLPMHPTKKDVLHGIWDDKDGNPLLQEYPWFYRPRDYPHIKGDYGVQLVPKQTDTGDDATAPKKEKQVRFAPLPNADLNLRDEANPTIHLRMPSHHQDQDMTDADSKLGTTPPKPTRTPTKGPSKYSKRRQAPRPRMMGVFKRPNSAQRELTLSGRPQRTAAATHKEYVESPDAKTEAGDDEWTPSDDGDDD</sequence>
<feature type="compositionally biased region" description="Basic and acidic residues" evidence="1">
    <location>
        <begin position="804"/>
        <end position="818"/>
    </location>
</feature>
<gene>
    <name evidence="2" type="ORF">B0A52_02621</name>
</gene>
<feature type="region of interest" description="Disordered" evidence="1">
    <location>
        <begin position="368"/>
        <end position="481"/>
    </location>
</feature>
<feature type="compositionally biased region" description="Polar residues" evidence="1">
    <location>
        <begin position="27"/>
        <end position="65"/>
    </location>
</feature>
<feature type="compositionally biased region" description="Polar residues" evidence="1">
    <location>
        <begin position="401"/>
        <end position="419"/>
    </location>
</feature>
<dbReference type="EMBL" id="NAJM01000007">
    <property type="protein sequence ID" value="RVX73731.1"/>
    <property type="molecule type" value="Genomic_DNA"/>
</dbReference>
<organism evidence="2 3">
    <name type="scientific">Exophiala mesophila</name>
    <name type="common">Black yeast-like fungus</name>
    <dbReference type="NCBI Taxonomy" id="212818"/>
    <lineage>
        <taxon>Eukaryota</taxon>
        <taxon>Fungi</taxon>
        <taxon>Dikarya</taxon>
        <taxon>Ascomycota</taxon>
        <taxon>Pezizomycotina</taxon>
        <taxon>Eurotiomycetes</taxon>
        <taxon>Chaetothyriomycetidae</taxon>
        <taxon>Chaetothyriales</taxon>
        <taxon>Herpotrichiellaceae</taxon>
        <taxon>Exophiala</taxon>
    </lineage>
</organism>
<feature type="region of interest" description="Disordered" evidence="1">
    <location>
        <begin position="689"/>
        <end position="719"/>
    </location>
</feature>
<feature type="region of interest" description="Disordered" evidence="1">
    <location>
        <begin position="733"/>
        <end position="832"/>
    </location>
</feature>
<protein>
    <submittedName>
        <fullName evidence="2">Uncharacterized protein</fullName>
    </submittedName>
</protein>
<proteinExistence type="predicted"/>
<reference evidence="2 3" key="1">
    <citation type="submission" date="2017-03" db="EMBL/GenBank/DDBJ databases">
        <title>Genomes of endolithic fungi from Antarctica.</title>
        <authorList>
            <person name="Coleine C."/>
            <person name="Masonjones S."/>
            <person name="Stajich J.E."/>
        </authorList>
    </citation>
    <scope>NUCLEOTIDE SEQUENCE [LARGE SCALE GENOMIC DNA]</scope>
    <source>
        <strain evidence="2 3">CCFEE 6314</strain>
    </source>
</reference>
<evidence type="ECO:0000313" key="3">
    <source>
        <dbReference type="Proteomes" id="UP000288859"/>
    </source>
</evidence>
<feature type="compositionally biased region" description="Polar residues" evidence="1">
    <location>
        <begin position="429"/>
        <end position="444"/>
    </location>
</feature>
<evidence type="ECO:0000256" key="1">
    <source>
        <dbReference type="SAM" id="MobiDB-lite"/>
    </source>
</evidence>
<dbReference type="OrthoDB" id="4149643at2759"/>
<feature type="region of interest" description="Disordered" evidence="1">
    <location>
        <begin position="1"/>
        <end position="65"/>
    </location>
</feature>
<evidence type="ECO:0000313" key="2">
    <source>
        <dbReference type="EMBL" id="RVX73731.1"/>
    </source>
</evidence>
<name>A0A438NDF1_EXOME</name>